<dbReference type="Pfam" id="PF16282">
    <property type="entry name" value="SANT_DAMP1_like"/>
    <property type="match status" value="1"/>
</dbReference>
<dbReference type="InterPro" id="IPR027109">
    <property type="entry name" value="Swc4/Dmap1"/>
</dbReference>
<dbReference type="GO" id="GO:0006281">
    <property type="term" value="P:DNA repair"/>
    <property type="evidence" value="ECO:0007669"/>
    <property type="project" value="InterPro"/>
</dbReference>
<dbReference type="GO" id="GO:0000812">
    <property type="term" value="C:Swr1 complex"/>
    <property type="evidence" value="ECO:0007669"/>
    <property type="project" value="TreeGrafter"/>
</dbReference>
<dbReference type="STRING" id="35570.A0A1I8PSB2"/>
<evidence type="ECO:0000256" key="1">
    <source>
        <dbReference type="ARBA" id="ARBA00004123"/>
    </source>
</evidence>
<protein>
    <recommendedName>
        <fullName evidence="6">DNA methyltransferase 1-associated protein 1</fullName>
    </recommendedName>
</protein>
<evidence type="ECO:0000256" key="2">
    <source>
        <dbReference type="ARBA" id="ARBA00022853"/>
    </source>
</evidence>
<keyword evidence="4" id="KW-0804">Transcription</keyword>
<dbReference type="GO" id="GO:0000122">
    <property type="term" value="P:negative regulation of transcription by RNA polymerase II"/>
    <property type="evidence" value="ECO:0007669"/>
    <property type="project" value="TreeGrafter"/>
</dbReference>
<comment type="subcellular location">
    <subcellularLocation>
        <location evidence="1">Nucleus</location>
    </subcellularLocation>
</comment>
<evidence type="ECO:0000256" key="4">
    <source>
        <dbReference type="ARBA" id="ARBA00023163"/>
    </source>
</evidence>
<dbReference type="KEGG" id="scac:106090178"/>
<evidence type="ECO:0000313" key="10">
    <source>
        <dbReference type="EnsemblMetazoa" id="SCAU010665-PA"/>
    </source>
</evidence>
<evidence type="ECO:0000259" key="8">
    <source>
        <dbReference type="Pfam" id="PF05499"/>
    </source>
</evidence>
<evidence type="ECO:0000256" key="7">
    <source>
        <dbReference type="SAM" id="Coils"/>
    </source>
</evidence>
<dbReference type="Proteomes" id="UP000095300">
    <property type="component" value="Unassembled WGS sequence"/>
</dbReference>
<keyword evidence="5" id="KW-0539">Nucleus</keyword>
<feature type="coiled-coil region" evidence="7">
    <location>
        <begin position="227"/>
        <end position="285"/>
    </location>
</feature>
<feature type="domain" description="DNA methyltransferase 1-associated 1" evidence="8">
    <location>
        <begin position="250"/>
        <end position="424"/>
    </location>
</feature>
<reference evidence="10" key="1">
    <citation type="submission" date="2020-05" db="UniProtKB">
        <authorList>
            <consortium name="EnsemblMetazoa"/>
        </authorList>
    </citation>
    <scope>IDENTIFICATION</scope>
    <source>
        <strain evidence="10">USDA</strain>
    </source>
</reference>
<keyword evidence="2" id="KW-0156">Chromatin regulator</keyword>
<dbReference type="InterPro" id="IPR008468">
    <property type="entry name" value="DMAP1"/>
</dbReference>
<dbReference type="EnsemblMetazoa" id="SCAU010665-RA">
    <property type="protein sequence ID" value="SCAU010665-PA"/>
    <property type="gene ID" value="SCAU010665"/>
</dbReference>
<dbReference type="Pfam" id="PF05499">
    <property type="entry name" value="DMAP1"/>
    <property type="match status" value="1"/>
</dbReference>
<dbReference type="GO" id="GO:0003714">
    <property type="term" value="F:transcription corepressor activity"/>
    <property type="evidence" value="ECO:0007669"/>
    <property type="project" value="TreeGrafter"/>
</dbReference>
<keyword evidence="7" id="KW-0175">Coiled coil</keyword>
<keyword evidence="11" id="KW-1185">Reference proteome</keyword>
<evidence type="ECO:0000256" key="6">
    <source>
        <dbReference type="ARBA" id="ARBA00067416"/>
    </source>
</evidence>
<dbReference type="GO" id="GO:0006338">
    <property type="term" value="P:chromatin remodeling"/>
    <property type="evidence" value="ECO:0007669"/>
    <property type="project" value="InterPro"/>
</dbReference>
<proteinExistence type="predicted"/>
<evidence type="ECO:0000256" key="3">
    <source>
        <dbReference type="ARBA" id="ARBA00023015"/>
    </source>
</evidence>
<dbReference type="PANTHER" id="PTHR12855">
    <property type="entry name" value="DNA METHYLTRANSFERASE 1-ASSOCIATED PROTEIN 1 FAMILY MEMBER"/>
    <property type="match status" value="1"/>
</dbReference>
<dbReference type="FunFam" id="1.10.10.60:FF:000087">
    <property type="entry name" value="DNA methyltransferase 1-associated protein 1"/>
    <property type="match status" value="1"/>
</dbReference>
<keyword evidence="3" id="KW-0805">Transcription regulation</keyword>
<dbReference type="VEuPathDB" id="VectorBase:SCAU010665"/>
<dbReference type="InterPro" id="IPR032563">
    <property type="entry name" value="DAMP1_SANT-like"/>
</dbReference>
<feature type="domain" description="DAMP1 SANT/Myb-like" evidence="9">
    <location>
        <begin position="122"/>
        <end position="200"/>
    </location>
</feature>
<dbReference type="GO" id="GO:0035267">
    <property type="term" value="C:NuA4 histone acetyltransferase complex"/>
    <property type="evidence" value="ECO:0007669"/>
    <property type="project" value="InterPro"/>
</dbReference>
<evidence type="ECO:0000259" key="9">
    <source>
        <dbReference type="Pfam" id="PF16282"/>
    </source>
</evidence>
<evidence type="ECO:0000313" key="11">
    <source>
        <dbReference type="Proteomes" id="UP000095300"/>
    </source>
</evidence>
<dbReference type="Gene3D" id="1.10.10.60">
    <property type="entry name" value="Homeodomain-like"/>
    <property type="match status" value="1"/>
</dbReference>
<dbReference type="AlphaFoldDB" id="A0A1I8PSB2"/>
<accession>A0A1I8PSB2</accession>
<organism evidence="10 11">
    <name type="scientific">Stomoxys calcitrans</name>
    <name type="common">Stable fly</name>
    <name type="synonym">Conops calcitrans</name>
    <dbReference type="NCBI Taxonomy" id="35570"/>
    <lineage>
        <taxon>Eukaryota</taxon>
        <taxon>Metazoa</taxon>
        <taxon>Ecdysozoa</taxon>
        <taxon>Arthropoda</taxon>
        <taxon>Hexapoda</taxon>
        <taxon>Insecta</taxon>
        <taxon>Pterygota</taxon>
        <taxon>Neoptera</taxon>
        <taxon>Endopterygota</taxon>
        <taxon>Diptera</taxon>
        <taxon>Brachycera</taxon>
        <taxon>Muscomorpha</taxon>
        <taxon>Muscoidea</taxon>
        <taxon>Muscidae</taxon>
        <taxon>Stomoxys</taxon>
    </lineage>
</organism>
<gene>
    <name evidence="10" type="primary">106090178</name>
</gene>
<sequence>MTTDVRDILDIERPNTPEITRDSFLATKKRNFEKAKANSKRPEGMNREVFALLYNDNKDAPPLLPTDTALGIGSGYKQVKARLGMKKVRKWEWAPFSNPARNDGAVFHHWKRISDESKDTPYPFAKFNKQLEIPQYTVAEYNAHLQTNTQKWTKEQTDHLFDLAKRFDLRFIIMADRWDRSQYGIKSVEDLKERYYEIIGILSKAKPGQSSGGCANVYDRKPFAFDIEHERRRKDQLKKLFERTSQQVKEEQNLLNELRKIEARKKERERKTQDLQKLISQADQQGDATTNAQNARKYEKKLHKKKLHHQPRPSKVDSVVNAIEIGTSGIKFADLRGSGVSLRSQKMKLPANIGQRKVKALEQAIQEFKVDPTPPPSEDICNSFNELRSDMVLLCELRTALATCVYEMESLKHQYEAACPGKTLNIPSSLIPSTLQIKSESSDTVTGVNATS</sequence>
<dbReference type="OrthoDB" id="19740at2759"/>
<dbReference type="PANTHER" id="PTHR12855:SF10">
    <property type="entry name" value="DNA METHYLTRANSFERASE 1-ASSOCIATED PROTEIN 1"/>
    <property type="match status" value="1"/>
</dbReference>
<name>A0A1I8PSB2_STOCA</name>
<evidence type="ECO:0000256" key="5">
    <source>
        <dbReference type="ARBA" id="ARBA00023242"/>
    </source>
</evidence>